<evidence type="ECO:0000256" key="11">
    <source>
        <dbReference type="SAM" id="MobiDB-lite"/>
    </source>
</evidence>
<evidence type="ECO:0000256" key="2">
    <source>
        <dbReference type="ARBA" id="ARBA00004496"/>
    </source>
</evidence>
<accession>A0A7I8W8L8</accession>
<evidence type="ECO:0000313" key="13">
    <source>
        <dbReference type="Proteomes" id="UP000549394"/>
    </source>
</evidence>
<dbReference type="CDD" id="cd04087">
    <property type="entry name" value="PTPA"/>
    <property type="match status" value="1"/>
</dbReference>
<keyword evidence="6 10" id="KW-0697">Rotamase</keyword>
<evidence type="ECO:0000256" key="10">
    <source>
        <dbReference type="RuleBase" id="RU361210"/>
    </source>
</evidence>
<dbReference type="InterPro" id="IPR043170">
    <property type="entry name" value="PTPA_C_lid"/>
</dbReference>
<dbReference type="EMBL" id="CAJFCJ010000020">
    <property type="protein sequence ID" value="CAD5124277.1"/>
    <property type="molecule type" value="Genomic_DNA"/>
</dbReference>
<dbReference type="GO" id="GO:0008160">
    <property type="term" value="F:protein tyrosine phosphatase activator activity"/>
    <property type="evidence" value="ECO:0007669"/>
    <property type="project" value="TreeGrafter"/>
</dbReference>
<comment type="catalytic activity">
    <reaction evidence="1 10">
        <text>[protein]-peptidylproline (omega=180) = [protein]-peptidylproline (omega=0)</text>
        <dbReference type="Rhea" id="RHEA:16237"/>
        <dbReference type="Rhea" id="RHEA-COMP:10747"/>
        <dbReference type="Rhea" id="RHEA-COMP:10748"/>
        <dbReference type="ChEBI" id="CHEBI:83833"/>
        <dbReference type="ChEBI" id="CHEBI:83834"/>
        <dbReference type="EC" id="5.2.1.8"/>
    </reaction>
</comment>
<keyword evidence="5 10" id="KW-0963">Cytoplasm</keyword>
<reference evidence="12 13" key="1">
    <citation type="submission" date="2020-08" db="EMBL/GenBank/DDBJ databases">
        <authorList>
            <person name="Hejnol A."/>
        </authorList>
    </citation>
    <scope>NUCLEOTIDE SEQUENCE [LARGE SCALE GENOMIC DNA]</scope>
</reference>
<dbReference type="GO" id="GO:0000159">
    <property type="term" value="C:protein phosphatase type 2A complex"/>
    <property type="evidence" value="ECO:0007669"/>
    <property type="project" value="TreeGrafter"/>
</dbReference>
<protein>
    <recommendedName>
        <fullName evidence="8 10">Serine/threonine-protein phosphatase 2A activator</fullName>
        <ecNumber evidence="4 10">5.2.1.8</ecNumber>
    </recommendedName>
    <alternativeName>
        <fullName evidence="9 10">Phosphotyrosyl phosphatase activator</fullName>
    </alternativeName>
</protein>
<dbReference type="AlphaFoldDB" id="A0A7I8W8L8"/>
<feature type="region of interest" description="Disordered" evidence="11">
    <location>
        <begin position="1"/>
        <end position="20"/>
    </location>
</feature>
<evidence type="ECO:0000256" key="5">
    <source>
        <dbReference type="ARBA" id="ARBA00022490"/>
    </source>
</evidence>
<dbReference type="OrthoDB" id="16120at2759"/>
<evidence type="ECO:0000256" key="4">
    <source>
        <dbReference type="ARBA" id="ARBA00013194"/>
    </source>
</evidence>
<dbReference type="SUPFAM" id="SSF140984">
    <property type="entry name" value="PTPA-like"/>
    <property type="match status" value="1"/>
</dbReference>
<dbReference type="FunFam" id="1.20.120.1150:FF:000002">
    <property type="entry name" value="Serine/threonine-protein phosphatase 2A activator"/>
    <property type="match status" value="1"/>
</dbReference>
<comment type="subcellular location">
    <subcellularLocation>
        <location evidence="2 10">Cytoplasm</location>
    </subcellularLocation>
</comment>
<name>A0A7I8W8L8_9ANNE</name>
<dbReference type="InterPro" id="IPR004327">
    <property type="entry name" value="Phstyr_phstse_ac"/>
</dbReference>
<evidence type="ECO:0000256" key="3">
    <source>
        <dbReference type="ARBA" id="ARBA00011019"/>
    </source>
</evidence>
<evidence type="ECO:0000256" key="9">
    <source>
        <dbReference type="ARBA" id="ARBA00044820"/>
    </source>
</evidence>
<keyword evidence="7 10" id="KW-0413">Isomerase</keyword>
<dbReference type="GO" id="GO:0003755">
    <property type="term" value="F:peptidyl-prolyl cis-trans isomerase activity"/>
    <property type="evidence" value="ECO:0007669"/>
    <property type="project" value="UniProtKB-KW"/>
</dbReference>
<organism evidence="12 13">
    <name type="scientific">Dimorphilus gyrociliatus</name>
    <dbReference type="NCBI Taxonomy" id="2664684"/>
    <lineage>
        <taxon>Eukaryota</taxon>
        <taxon>Metazoa</taxon>
        <taxon>Spiralia</taxon>
        <taxon>Lophotrochozoa</taxon>
        <taxon>Annelida</taxon>
        <taxon>Polychaeta</taxon>
        <taxon>Polychaeta incertae sedis</taxon>
        <taxon>Dinophilidae</taxon>
        <taxon>Dimorphilus</taxon>
    </lineage>
</organism>
<dbReference type="GO" id="GO:0005634">
    <property type="term" value="C:nucleus"/>
    <property type="evidence" value="ECO:0007669"/>
    <property type="project" value="TreeGrafter"/>
</dbReference>
<dbReference type="InterPro" id="IPR037218">
    <property type="entry name" value="PTPA_sf"/>
</dbReference>
<sequence length="333" mass="38900">MQINLPQRRGPPTREESLPTAKLEPVDLQNHNFKKPTKQITSIDDIKHVWEKSVAYRDLLGFIRVINEAVKNKKMSEEYYKSENIEKLLTLLDTLSVWIDEVPPIEQPQRFGNKAFRIWFDRLKQQTESLLRERLDAKFEPAIEEISLYFIESFGNDIRIDYGTGHEMAFVTFLCCLFKIGLLNEKDYVACSFAVFEKYLELMRKLQQVYKMEPAGSHGVWSLDDYQFIPFIWGSAQFIDNHRLSPKSIADADIVNTFSKDYMFLRCIQYINSVKTGPFAEHSNQLWNISGVQLWSKVNNGLFKMYKAEVLAKFPVIQHYFFGSLMTTELAND</sequence>
<dbReference type="Proteomes" id="UP000549394">
    <property type="component" value="Unassembled WGS sequence"/>
</dbReference>
<proteinExistence type="inferred from homology"/>
<evidence type="ECO:0000256" key="8">
    <source>
        <dbReference type="ARBA" id="ARBA00044786"/>
    </source>
</evidence>
<dbReference type="EC" id="5.2.1.8" evidence="4 10"/>
<evidence type="ECO:0000256" key="1">
    <source>
        <dbReference type="ARBA" id="ARBA00000971"/>
    </source>
</evidence>
<comment type="caution">
    <text evidence="12">The sequence shown here is derived from an EMBL/GenBank/DDBJ whole genome shotgun (WGS) entry which is preliminary data.</text>
</comment>
<comment type="similarity">
    <text evidence="3 10">Belongs to the PTPA-type PPIase family.</text>
</comment>
<dbReference type="GO" id="GO:0007052">
    <property type="term" value="P:mitotic spindle organization"/>
    <property type="evidence" value="ECO:0007669"/>
    <property type="project" value="TreeGrafter"/>
</dbReference>
<dbReference type="PANTHER" id="PTHR10012">
    <property type="entry name" value="SERINE/THREONINE-PROTEIN PHOSPHATASE 2A REGULATORY SUBUNIT B"/>
    <property type="match status" value="1"/>
</dbReference>
<dbReference type="PIRSF" id="PIRSF016325">
    <property type="entry name" value="Phstyr_phstse_ac"/>
    <property type="match status" value="1"/>
</dbReference>
<gene>
    <name evidence="12" type="ORF">DGYR_LOCUS11847</name>
</gene>
<dbReference type="GO" id="GO:0005737">
    <property type="term" value="C:cytoplasm"/>
    <property type="evidence" value="ECO:0007669"/>
    <property type="project" value="UniProtKB-SubCell"/>
</dbReference>
<evidence type="ECO:0000313" key="12">
    <source>
        <dbReference type="EMBL" id="CAD5124277.1"/>
    </source>
</evidence>
<dbReference type="Gene3D" id="1.20.120.1150">
    <property type="match status" value="1"/>
</dbReference>
<evidence type="ECO:0000256" key="6">
    <source>
        <dbReference type="ARBA" id="ARBA00023110"/>
    </source>
</evidence>
<dbReference type="PANTHER" id="PTHR10012:SF0">
    <property type="entry name" value="SERINE_THREONINE-PROTEIN PHOSPHATASE 2A ACTIVATOR"/>
    <property type="match status" value="1"/>
</dbReference>
<keyword evidence="13" id="KW-1185">Reference proteome</keyword>
<evidence type="ECO:0000256" key="7">
    <source>
        <dbReference type="ARBA" id="ARBA00023235"/>
    </source>
</evidence>
<dbReference type="Pfam" id="PF03095">
    <property type="entry name" value="PTPA"/>
    <property type="match status" value="1"/>
</dbReference>
<comment type="function">
    <text evidence="10">PPIases accelerate the folding of proteins. It catalyzes the cis-trans isomerization of proline imidic peptide bonds in oligopeptides.</text>
</comment>